<dbReference type="NCBIfam" id="TIGR00350">
    <property type="entry name" value="lytR_cpsA_psr"/>
    <property type="match status" value="1"/>
</dbReference>
<accession>A0A9D2K028</accession>
<reference evidence="4" key="1">
    <citation type="journal article" date="2021" name="PeerJ">
        <title>Extensive microbial diversity within the chicken gut microbiome revealed by metagenomics and culture.</title>
        <authorList>
            <person name="Gilroy R."/>
            <person name="Ravi A."/>
            <person name="Getino M."/>
            <person name="Pursley I."/>
            <person name="Horton D.L."/>
            <person name="Alikhan N.F."/>
            <person name="Baker D."/>
            <person name="Gharbi K."/>
            <person name="Hall N."/>
            <person name="Watson M."/>
            <person name="Adriaenssens E.M."/>
            <person name="Foster-Nyarko E."/>
            <person name="Jarju S."/>
            <person name="Secka A."/>
            <person name="Antonio M."/>
            <person name="Oren A."/>
            <person name="Chaudhuri R.R."/>
            <person name="La Ragione R."/>
            <person name="Hildebrand F."/>
            <person name="Pallen M.J."/>
        </authorList>
    </citation>
    <scope>NUCLEOTIDE SEQUENCE</scope>
    <source>
        <strain evidence="4">CHK196-3914</strain>
    </source>
</reference>
<keyword evidence="2" id="KW-0812">Transmembrane</keyword>
<evidence type="ECO:0000313" key="4">
    <source>
        <dbReference type="EMBL" id="HIZ74045.1"/>
    </source>
</evidence>
<dbReference type="InterPro" id="IPR050922">
    <property type="entry name" value="LytR/CpsA/Psr_CW_biosynth"/>
</dbReference>
<gene>
    <name evidence="4" type="ORF">H9723_02205</name>
</gene>
<reference evidence="4" key="2">
    <citation type="submission" date="2021-04" db="EMBL/GenBank/DDBJ databases">
        <authorList>
            <person name="Gilroy R."/>
        </authorList>
    </citation>
    <scope>NUCLEOTIDE SEQUENCE</scope>
    <source>
        <strain evidence="4">CHK196-3914</strain>
    </source>
</reference>
<sequence>MAGQKKKKKGLRRWIRKHKAASTVIALFLICILTVSGVIGAIAWGVYHNSIGIVDPDDVDPTADQVQIAREEQKDDDVVNVLLVGSDSRDPNAEMGRSDTMMLVSFNKAEEKATVISFLRDSLVEIDGHGQSKLGHTFAYGGVGLTINTINKQFDLDIQNYIIINFENLVGIIDELGGIRVNLTEEEAEYYRANGMPDIQAGDVTLTGSQALAHARNRSLDNDFGRTRRQRSVLYGIYNKVMENKDPQAVMSLITYCMGQVSTNMSVTELYDIATDVLSIDHLRTQQAAVPQEGTYEFGTYEGMSVINLDLEANKEYIKELLY</sequence>
<evidence type="ECO:0000256" key="2">
    <source>
        <dbReference type="SAM" id="Phobius"/>
    </source>
</evidence>
<organism evidence="4 5">
    <name type="scientific">Candidatus Mediterraneibacter stercoravium</name>
    <dbReference type="NCBI Taxonomy" id="2838685"/>
    <lineage>
        <taxon>Bacteria</taxon>
        <taxon>Bacillati</taxon>
        <taxon>Bacillota</taxon>
        <taxon>Clostridia</taxon>
        <taxon>Lachnospirales</taxon>
        <taxon>Lachnospiraceae</taxon>
        <taxon>Mediterraneibacter</taxon>
    </lineage>
</organism>
<evidence type="ECO:0000256" key="1">
    <source>
        <dbReference type="ARBA" id="ARBA00006068"/>
    </source>
</evidence>
<feature type="transmembrane region" description="Helical" evidence="2">
    <location>
        <begin position="21"/>
        <end position="47"/>
    </location>
</feature>
<comment type="similarity">
    <text evidence="1">Belongs to the LytR/CpsA/Psr (LCP) family.</text>
</comment>
<feature type="domain" description="Cell envelope-related transcriptional attenuator" evidence="3">
    <location>
        <begin position="97"/>
        <end position="241"/>
    </location>
</feature>
<name>A0A9D2K028_9FIRM</name>
<keyword evidence="2" id="KW-0472">Membrane</keyword>
<dbReference type="EMBL" id="DXAY01000049">
    <property type="protein sequence ID" value="HIZ74045.1"/>
    <property type="molecule type" value="Genomic_DNA"/>
</dbReference>
<dbReference type="PANTHER" id="PTHR33392:SF6">
    <property type="entry name" value="POLYISOPRENYL-TEICHOIC ACID--PEPTIDOGLYCAN TEICHOIC ACID TRANSFERASE TAGU"/>
    <property type="match status" value="1"/>
</dbReference>
<dbReference type="InterPro" id="IPR004474">
    <property type="entry name" value="LytR_CpsA_psr"/>
</dbReference>
<protein>
    <submittedName>
        <fullName evidence="4">LCP family protein</fullName>
    </submittedName>
</protein>
<dbReference type="Proteomes" id="UP000824116">
    <property type="component" value="Unassembled WGS sequence"/>
</dbReference>
<evidence type="ECO:0000313" key="5">
    <source>
        <dbReference type="Proteomes" id="UP000824116"/>
    </source>
</evidence>
<dbReference type="AlphaFoldDB" id="A0A9D2K028"/>
<comment type="caution">
    <text evidence="4">The sequence shown here is derived from an EMBL/GenBank/DDBJ whole genome shotgun (WGS) entry which is preliminary data.</text>
</comment>
<dbReference type="PANTHER" id="PTHR33392">
    <property type="entry name" value="POLYISOPRENYL-TEICHOIC ACID--PEPTIDOGLYCAN TEICHOIC ACID TRANSFERASE TAGU"/>
    <property type="match status" value="1"/>
</dbReference>
<dbReference type="Gene3D" id="3.40.630.190">
    <property type="entry name" value="LCP protein"/>
    <property type="match status" value="1"/>
</dbReference>
<proteinExistence type="inferred from homology"/>
<evidence type="ECO:0000259" key="3">
    <source>
        <dbReference type="Pfam" id="PF03816"/>
    </source>
</evidence>
<keyword evidence="2" id="KW-1133">Transmembrane helix</keyword>
<dbReference type="Pfam" id="PF03816">
    <property type="entry name" value="LytR_cpsA_psr"/>
    <property type="match status" value="1"/>
</dbReference>